<reference evidence="2 3" key="1">
    <citation type="submission" date="2019-03" db="EMBL/GenBank/DDBJ databases">
        <title>First draft genome of Liparis tanakae, snailfish: a comprehensive survey of snailfish specific genes.</title>
        <authorList>
            <person name="Kim W."/>
            <person name="Song I."/>
            <person name="Jeong J.-H."/>
            <person name="Kim D."/>
            <person name="Kim S."/>
            <person name="Ryu S."/>
            <person name="Song J.Y."/>
            <person name="Lee S.K."/>
        </authorList>
    </citation>
    <scope>NUCLEOTIDE SEQUENCE [LARGE SCALE GENOMIC DNA]</scope>
    <source>
        <tissue evidence="2">Muscle</tissue>
    </source>
</reference>
<dbReference type="Proteomes" id="UP000314294">
    <property type="component" value="Unassembled WGS sequence"/>
</dbReference>
<dbReference type="AlphaFoldDB" id="A0A4Z2GJ21"/>
<feature type="region of interest" description="Disordered" evidence="1">
    <location>
        <begin position="1"/>
        <end position="46"/>
    </location>
</feature>
<proteinExistence type="predicted"/>
<protein>
    <submittedName>
        <fullName evidence="2">Uncharacterized protein</fullName>
    </submittedName>
</protein>
<name>A0A4Z2GJ21_9TELE</name>
<sequence>MKEERFKRAVSKNRIRARCGNQLSPRARPPEENTPPHHHPPPTPEDMLSLWGPAFLSMVRGLPEGLSGSSEELVHYFDPCGLGGRVLSGLPTLHDRKTPLMCLSSSPSVGDGYVDKQGGVGTVCWDAVDLHVYVGLHHVALGCRAAWLGQILPTDDLDVKKLSRHPWQRVPRISAEVGHLLPHDGWPHNIPTVAILPEPAEVEIHHQAWGCPAGRWTYGLFSYPLAHFLPHPPNLKPSRLGWPPATRCSCSHHVLSHLQKGVCVMAAHYHPKAPHFQHPRRLHKLTSESCHGFGQT</sequence>
<evidence type="ECO:0000313" key="2">
    <source>
        <dbReference type="EMBL" id="TNN52784.1"/>
    </source>
</evidence>
<dbReference type="EMBL" id="SRLO01000536">
    <property type="protein sequence ID" value="TNN52784.1"/>
    <property type="molecule type" value="Genomic_DNA"/>
</dbReference>
<gene>
    <name evidence="2" type="ORF">EYF80_037017</name>
</gene>
<organism evidence="2 3">
    <name type="scientific">Liparis tanakae</name>
    <name type="common">Tanaka's snailfish</name>
    <dbReference type="NCBI Taxonomy" id="230148"/>
    <lineage>
        <taxon>Eukaryota</taxon>
        <taxon>Metazoa</taxon>
        <taxon>Chordata</taxon>
        <taxon>Craniata</taxon>
        <taxon>Vertebrata</taxon>
        <taxon>Euteleostomi</taxon>
        <taxon>Actinopterygii</taxon>
        <taxon>Neopterygii</taxon>
        <taxon>Teleostei</taxon>
        <taxon>Neoteleostei</taxon>
        <taxon>Acanthomorphata</taxon>
        <taxon>Eupercaria</taxon>
        <taxon>Perciformes</taxon>
        <taxon>Cottioidei</taxon>
        <taxon>Cottales</taxon>
        <taxon>Liparidae</taxon>
        <taxon>Liparis</taxon>
    </lineage>
</organism>
<evidence type="ECO:0000256" key="1">
    <source>
        <dbReference type="SAM" id="MobiDB-lite"/>
    </source>
</evidence>
<dbReference type="OrthoDB" id="10637344at2759"/>
<feature type="compositionally biased region" description="Basic residues" evidence="1">
    <location>
        <begin position="8"/>
        <end position="17"/>
    </location>
</feature>
<keyword evidence="3" id="KW-1185">Reference proteome</keyword>
<accession>A0A4Z2GJ21</accession>
<evidence type="ECO:0000313" key="3">
    <source>
        <dbReference type="Proteomes" id="UP000314294"/>
    </source>
</evidence>
<comment type="caution">
    <text evidence="2">The sequence shown here is derived from an EMBL/GenBank/DDBJ whole genome shotgun (WGS) entry which is preliminary data.</text>
</comment>